<keyword evidence="1" id="KW-0732">Signal</keyword>
<feature type="chain" id="PRO_5045421522" description="DUF3575 domain-containing protein" evidence="1">
    <location>
        <begin position="23"/>
        <end position="244"/>
    </location>
</feature>
<feature type="signal peptide" evidence="1">
    <location>
        <begin position="1"/>
        <end position="22"/>
    </location>
</feature>
<sequence>MFSCIKPILLCAFLFQITLTHAQRPASNGNFQKKVNAFIDKKIERFPWEVNFNMAPVLYKPMSGWITYKYIIKRNVGKGGKTGAWRFSLSPSFLGKTENIHPDTTLKFSNKRTNFFRPRLEFGYEWQKVKGRFILFYGISSFYAIEFESNKSDDHFYPLGVPAPPRGKYEYMFRRNYFSVAPLIGAKCYLNAHFSISLESQLQTTYFWDKSSTYFNDAFLQKDFVYDLSILPYPVYALNLACHF</sequence>
<dbReference type="RefSeq" id="WP_167270545.1">
    <property type="nucleotide sequence ID" value="NZ_JAASQJ010000002.1"/>
</dbReference>
<keyword evidence="3" id="KW-1185">Reference proteome</keyword>
<reference evidence="2 3" key="1">
    <citation type="submission" date="2020-03" db="EMBL/GenBank/DDBJ databases">
        <title>Genomic Encyclopedia of Type Strains, Phase IV (KMG-IV): sequencing the most valuable type-strain genomes for metagenomic binning, comparative biology and taxonomic classification.</title>
        <authorList>
            <person name="Goeker M."/>
        </authorList>
    </citation>
    <scope>NUCLEOTIDE SEQUENCE [LARGE SCALE GENOMIC DNA]</scope>
    <source>
        <strain evidence="2 3">DSM 102865</strain>
    </source>
</reference>
<evidence type="ECO:0000313" key="2">
    <source>
        <dbReference type="EMBL" id="NIJ53442.1"/>
    </source>
</evidence>
<gene>
    <name evidence="2" type="ORF">FHS68_002612</name>
</gene>
<dbReference type="Proteomes" id="UP001179181">
    <property type="component" value="Unassembled WGS sequence"/>
</dbReference>
<proteinExistence type="predicted"/>
<name>A0ABX0UKL0_9BACT</name>
<accession>A0ABX0UKL0</accession>
<comment type="caution">
    <text evidence="2">The sequence shown here is derived from an EMBL/GenBank/DDBJ whole genome shotgun (WGS) entry which is preliminary data.</text>
</comment>
<protein>
    <recommendedName>
        <fullName evidence="4">DUF3575 domain-containing protein</fullName>
    </recommendedName>
</protein>
<evidence type="ECO:0000256" key="1">
    <source>
        <dbReference type="SAM" id="SignalP"/>
    </source>
</evidence>
<dbReference type="EMBL" id="JAASQJ010000002">
    <property type="protein sequence ID" value="NIJ53442.1"/>
    <property type="molecule type" value="Genomic_DNA"/>
</dbReference>
<organism evidence="2 3">
    <name type="scientific">Dyadobacter arcticus</name>
    <dbReference type="NCBI Taxonomy" id="1078754"/>
    <lineage>
        <taxon>Bacteria</taxon>
        <taxon>Pseudomonadati</taxon>
        <taxon>Bacteroidota</taxon>
        <taxon>Cytophagia</taxon>
        <taxon>Cytophagales</taxon>
        <taxon>Spirosomataceae</taxon>
        <taxon>Dyadobacter</taxon>
    </lineage>
</organism>
<evidence type="ECO:0000313" key="3">
    <source>
        <dbReference type="Proteomes" id="UP001179181"/>
    </source>
</evidence>
<evidence type="ECO:0008006" key="4">
    <source>
        <dbReference type="Google" id="ProtNLM"/>
    </source>
</evidence>